<dbReference type="SUPFAM" id="SSF53807">
    <property type="entry name" value="Helical backbone' metal receptor"/>
    <property type="match status" value="1"/>
</dbReference>
<dbReference type="PANTHER" id="PTHR30532">
    <property type="entry name" value="IRON III DICITRATE-BINDING PERIPLASMIC PROTEIN"/>
    <property type="match status" value="1"/>
</dbReference>
<dbReference type="EMBL" id="MVHM01000006">
    <property type="protein sequence ID" value="ORA37968.1"/>
    <property type="molecule type" value="Genomic_DNA"/>
</dbReference>
<keyword evidence="3" id="KW-0813">Transport</keyword>
<keyword evidence="9" id="KW-1185">Reference proteome</keyword>
<feature type="domain" description="Fe/B12 periplasmic-binding" evidence="5">
    <location>
        <begin position="61"/>
        <end position="327"/>
    </location>
</feature>
<name>A0A7I7W3J5_9MYCO</name>
<keyword evidence="4" id="KW-0732">Signal</keyword>
<dbReference type="AlphaFoldDB" id="A0A7I7W3J5"/>
<accession>A0A7I7W3J5</accession>
<dbReference type="RefSeq" id="WP_083131777.1">
    <property type="nucleotide sequence ID" value="NZ_AP022606.1"/>
</dbReference>
<dbReference type="Proteomes" id="UP000467379">
    <property type="component" value="Chromosome"/>
</dbReference>
<comment type="subcellular location">
    <subcellularLocation>
        <location evidence="1">Cell envelope</location>
    </subcellularLocation>
</comment>
<reference evidence="6 9" key="2">
    <citation type="journal article" date="2019" name="Emerg. Microbes Infect.">
        <title>Comprehensive subspecies identification of 175 nontuberculous mycobacteria species based on 7547 genomic profiles.</title>
        <authorList>
            <person name="Matsumoto Y."/>
            <person name="Kinjo T."/>
            <person name="Motooka D."/>
            <person name="Nabeya D."/>
            <person name="Jung N."/>
            <person name="Uechi K."/>
            <person name="Horii T."/>
            <person name="Iida T."/>
            <person name="Fujita J."/>
            <person name="Nakamura S."/>
        </authorList>
    </citation>
    <scope>NUCLEOTIDE SEQUENCE [LARGE SCALE GENOMIC DNA]</scope>
    <source>
        <strain evidence="6 9">JCM 12687</strain>
    </source>
</reference>
<dbReference type="Pfam" id="PF01497">
    <property type="entry name" value="Peripla_BP_2"/>
    <property type="match status" value="1"/>
</dbReference>
<sequence length="329" mass="34892">MRATDRVLGRREFLGVAGAAGLLTAAAACSSHKPAPRTDGAGPVTIPHVFGETTIPAPPKRVVSAGYTGQDDLLAVGVVPIAVTNWFGDQPFAVWPWAQPKLGDAKPVVLNLDNGIPVDQIARLKPDLIVATNAGVDADTYQKLAAVAPTIAQADGEAFFEPWKQQATAIGQAVFQADQMKSLIDGVDQKFTSLAQQNPQFKGKKVLLLQGRLYQDNAVATTGWRTEFLTQMGLVVSDSIASFAVDSQRAFIPRDKMQGVLAAADVLIWTTDGEQDQQALLTVPEVAARQSHSVFTTKDQAGAIAFASPLSYPVVADQLPPLITKALGV</sequence>
<dbReference type="PROSITE" id="PS51318">
    <property type="entry name" value="TAT"/>
    <property type="match status" value="1"/>
</dbReference>
<reference evidence="6" key="3">
    <citation type="submission" date="2020-02" db="EMBL/GenBank/DDBJ databases">
        <authorList>
            <person name="Matsumoto Y."/>
            <person name="Kinjo T."/>
            <person name="Motooka D."/>
            <person name="Nabeya D."/>
            <person name="Jung N."/>
            <person name="Uechi K."/>
            <person name="Horii T."/>
            <person name="Iida T."/>
            <person name="Fujita J."/>
            <person name="Nakamura S."/>
        </authorList>
    </citation>
    <scope>NUCLEOTIDE SEQUENCE</scope>
    <source>
        <strain evidence="6">JCM 12687</strain>
    </source>
</reference>
<dbReference type="Proteomes" id="UP000192441">
    <property type="component" value="Unassembled WGS sequence"/>
</dbReference>
<evidence type="ECO:0000313" key="9">
    <source>
        <dbReference type="Proteomes" id="UP000467379"/>
    </source>
</evidence>
<comment type="similarity">
    <text evidence="2">Belongs to the bacterial solute-binding protein 8 family.</text>
</comment>
<dbReference type="GO" id="GO:1901678">
    <property type="term" value="P:iron coordination entity transport"/>
    <property type="evidence" value="ECO:0007669"/>
    <property type="project" value="UniProtKB-ARBA"/>
</dbReference>
<evidence type="ECO:0000313" key="7">
    <source>
        <dbReference type="EMBL" id="ORA37968.1"/>
    </source>
</evidence>
<dbReference type="PROSITE" id="PS50983">
    <property type="entry name" value="FE_B12_PBP"/>
    <property type="match status" value="1"/>
</dbReference>
<reference evidence="7 8" key="1">
    <citation type="submission" date="2016-12" db="EMBL/GenBank/DDBJ databases">
        <title>The new phylogeny of genus Mycobacterium.</title>
        <authorList>
            <person name="Tortoli E."/>
            <person name="Trovato A."/>
            <person name="Cirillo D.M."/>
        </authorList>
    </citation>
    <scope>NUCLEOTIDE SEQUENCE [LARGE SCALE GENOMIC DNA]</scope>
    <source>
        <strain evidence="7 8">DSM 44624</strain>
    </source>
</reference>
<evidence type="ECO:0000256" key="3">
    <source>
        <dbReference type="ARBA" id="ARBA00022448"/>
    </source>
</evidence>
<proteinExistence type="inferred from homology"/>
<dbReference type="PANTHER" id="PTHR30532:SF24">
    <property type="entry name" value="FERRIC ENTEROBACTIN-BINDING PERIPLASMIC PROTEIN FEPB"/>
    <property type="match status" value="1"/>
</dbReference>
<organism evidence="7 8">
    <name type="scientific">Mycobacterium branderi</name>
    <dbReference type="NCBI Taxonomy" id="43348"/>
    <lineage>
        <taxon>Bacteria</taxon>
        <taxon>Bacillati</taxon>
        <taxon>Actinomycetota</taxon>
        <taxon>Actinomycetes</taxon>
        <taxon>Mycobacteriales</taxon>
        <taxon>Mycobacteriaceae</taxon>
        <taxon>Mycobacterium</taxon>
    </lineage>
</organism>
<dbReference type="Gene3D" id="3.40.50.1980">
    <property type="entry name" value="Nitrogenase molybdenum iron protein domain"/>
    <property type="match status" value="2"/>
</dbReference>
<dbReference type="InterPro" id="IPR002491">
    <property type="entry name" value="ABC_transptr_periplasmic_BD"/>
</dbReference>
<dbReference type="InterPro" id="IPR051313">
    <property type="entry name" value="Bact_iron-sidero_bind"/>
</dbReference>
<evidence type="ECO:0000313" key="6">
    <source>
        <dbReference type="EMBL" id="BBZ11013.1"/>
    </source>
</evidence>
<dbReference type="OrthoDB" id="1846031at2"/>
<dbReference type="GO" id="GO:0030288">
    <property type="term" value="C:outer membrane-bounded periplasmic space"/>
    <property type="evidence" value="ECO:0007669"/>
    <property type="project" value="TreeGrafter"/>
</dbReference>
<evidence type="ECO:0000259" key="5">
    <source>
        <dbReference type="PROSITE" id="PS50983"/>
    </source>
</evidence>
<gene>
    <name evidence="7" type="ORF">BST20_12710</name>
    <name evidence="6" type="ORF">MBRA_12080</name>
</gene>
<dbReference type="EMBL" id="AP022606">
    <property type="protein sequence ID" value="BBZ11013.1"/>
    <property type="molecule type" value="Genomic_DNA"/>
</dbReference>
<protein>
    <submittedName>
        <fullName evidence="7">Iron ABC transporter substrate-binding protein</fullName>
    </submittedName>
</protein>
<evidence type="ECO:0000256" key="1">
    <source>
        <dbReference type="ARBA" id="ARBA00004196"/>
    </source>
</evidence>
<dbReference type="PROSITE" id="PS51257">
    <property type="entry name" value="PROKAR_LIPOPROTEIN"/>
    <property type="match status" value="1"/>
</dbReference>
<evidence type="ECO:0000256" key="2">
    <source>
        <dbReference type="ARBA" id="ARBA00008814"/>
    </source>
</evidence>
<evidence type="ECO:0000313" key="8">
    <source>
        <dbReference type="Proteomes" id="UP000192441"/>
    </source>
</evidence>
<dbReference type="InterPro" id="IPR006311">
    <property type="entry name" value="TAT_signal"/>
</dbReference>
<evidence type="ECO:0000256" key="4">
    <source>
        <dbReference type="ARBA" id="ARBA00022729"/>
    </source>
</evidence>